<dbReference type="GO" id="GO:0016491">
    <property type="term" value="F:oxidoreductase activity"/>
    <property type="evidence" value="ECO:0007669"/>
    <property type="project" value="InterPro"/>
</dbReference>
<dbReference type="InterPro" id="IPR051312">
    <property type="entry name" value="Diverse_Substr_Oxidored"/>
</dbReference>
<accession>A0A3A5MM66</accession>
<evidence type="ECO:0000313" key="2">
    <source>
        <dbReference type="EMBL" id="RJT88208.1"/>
    </source>
</evidence>
<dbReference type="PANTHER" id="PTHR42659:SF9">
    <property type="entry name" value="XANTHINE DEHYDROGENASE FAD-BINDING SUBUNIT XDHB-RELATED"/>
    <property type="match status" value="1"/>
</dbReference>
<dbReference type="InterPro" id="IPR016169">
    <property type="entry name" value="FAD-bd_PCMH_sub2"/>
</dbReference>
<comment type="caution">
    <text evidence="2">The sequence shown here is derived from an EMBL/GenBank/DDBJ whole genome shotgun (WGS) entry which is preliminary data.</text>
</comment>
<gene>
    <name evidence="2" type="ORF">D6T64_11205</name>
</gene>
<dbReference type="InterPro" id="IPR036318">
    <property type="entry name" value="FAD-bd_PCMH-like_sf"/>
</dbReference>
<proteinExistence type="predicted"/>
<dbReference type="EMBL" id="QZVS01000084">
    <property type="protein sequence ID" value="RJT88208.1"/>
    <property type="molecule type" value="Genomic_DNA"/>
</dbReference>
<dbReference type="Pfam" id="PF00941">
    <property type="entry name" value="FAD_binding_5"/>
    <property type="match status" value="1"/>
</dbReference>
<dbReference type="OrthoDB" id="3574189at2"/>
<dbReference type="PROSITE" id="PS51387">
    <property type="entry name" value="FAD_PCMH"/>
    <property type="match status" value="1"/>
</dbReference>
<dbReference type="InterPro" id="IPR002346">
    <property type="entry name" value="Mopterin_DH_FAD-bd"/>
</dbReference>
<sequence>MDLNTVTRITPARHRDDLRLLGPGVVPLAGGSELFADPRVELTGLVDLLAFRWPALALTDDGGLEIAATCTLAELADLPNLAGDAAWAAHPLFYQCCTALFGSFKVWNVATVGGNLATALPAGPMITLAVALDAELLIWRGDGTDLRVPAATFVTGNMTTILESTDVLRSIHVSADALASRTAFRKIALSPIGRSGAVLAGRLARDGRFTLTVTGGTLRPLLLDYPSIPSATTLAAHIAAIECWFTDAHGAADWRRAVSEVLGEEIRVELSATTEEPE</sequence>
<dbReference type="Gene3D" id="3.30.465.10">
    <property type="match status" value="1"/>
</dbReference>
<dbReference type="AlphaFoldDB" id="A0A3A5MM66"/>
<protein>
    <submittedName>
        <fullName evidence="2">FAD-binding molybdopterin dehydrogenase</fullName>
    </submittedName>
</protein>
<reference evidence="2 3" key="1">
    <citation type="submission" date="2018-09" db="EMBL/GenBank/DDBJ databases">
        <title>Novel species of Cryobacterium.</title>
        <authorList>
            <person name="Liu Q."/>
            <person name="Xin Y.-H."/>
        </authorList>
    </citation>
    <scope>NUCLEOTIDE SEQUENCE [LARGE SCALE GENOMIC DNA]</scope>
    <source>
        <strain evidence="2 3">Hh39</strain>
    </source>
</reference>
<evidence type="ECO:0000259" key="1">
    <source>
        <dbReference type="PROSITE" id="PS51387"/>
    </source>
</evidence>
<name>A0A3A5MM66_9MICO</name>
<dbReference type="InterPro" id="IPR016166">
    <property type="entry name" value="FAD-bd_PCMH"/>
</dbReference>
<dbReference type="PANTHER" id="PTHR42659">
    <property type="entry name" value="XANTHINE DEHYDROGENASE SUBUNIT C-RELATED"/>
    <property type="match status" value="1"/>
</dbReference>
<dbReference type="GO" id="GO:0071949">
    <property type="term" value="F:FAD binding"/>
    <property type="evidence" value="ECO:0007669"/>
    <property type="project" value="InterPro"/>
</dbReference>
<feature type="domain" description="FAD-binding PCMH-type" evidence="1">
    <location>
        <begin position="1"/>
        <end position="178"/>
    </location>
</feature>
<evidence type="ECO:0000313" key="3">
    <source>
        <dbReference type="Proteomes" id="UP000272015"/>
    </source>
</evidence>
<keyword evidence="3" id="KW-1185">Reference proteome</keyword>
<dbReference type="SUPFAM" id="SSF56176">
    <property type="entry name" value="FAD-binding/transporter-associated domain-like"/>
    <property type="match status" value="1"/>
</dbReference>
<dbReference type="Proteomes" id="UP000272015">
    <property type="component" value="Unassembled WGS sequence"/>
</dbReference>
<organism evidence="2 3">
    <name type="scientific">Cryobacterium melibiosiphilum</name>
    <dbReference type="NCBI Taxonomy" id="995039"/>
    <lineage>
        <taxon>Bacteria</taxon>
        <taxon>Bacillati</taxon>
        <taxon>Actinomycetota</taxon>
        <taxon>Actinomycetes</taxon>
        <taxon>Micrococcales</taxon>
        <taxon>Microbacteriaceae</taxon>
        <taxon>Cryobacterium</taxon>
    </lineage>
</organism>
<dbReference type="RefSeq" id="WP_119974756.1">
    <property type="nucleotide sequence ID" value="NZ_JBHSQA010000007.1"/>
</dbReference>